<accession>A0A381T8V7</accession>
<feature type="compositionally biased region" description="Polar residues" evidence="1">
    <location>
        <begin position="130"/>
        <end position="139"/>
    </location>
</feature>
<sequence length="139" mass="15074">MFTKFHTILVLSIISISLMGCGSDLAKVLGTDKMPPDEFTILTKPPLIIPPEYNLRPPAEGEVRPEPQQSSRELQAILFGNSSASDQFSTSELNVMTGSGVGESIPNIREVLDSEMRDVEDADESVKAQILNSGSKPLN</sequence>
<dbReference type="EMBL" id="UINC01004147">
    <property type="protein sequence ID" value="SVA12164.1"/>
    <property type="molecule type" value="Genomic_DNA"/>
</dbReference>
<dbReference type="InterPro" id="IPR021395">
    <property type="entry name" value="DUF3035"/>
</dbReference>
<evidence type="ECO:0000256" key="1">
    <source>
        <dbReference type="SAM" id="MobiDB-lite"/>
    </source>
</evidence>
<reference evidence="2" key="1">
    <citation type="submission" date="2018-05" db="EMBL/GenBank/DDBJ databases">
        <authorList>
            <person name="Lanie J.A."/>
            <person name="Ng W.-L."/>
            <person name="Kazmierczak K.M."/>
            <person name="Andrzejewski T.M."/>
            <person name="Davidsen T.M."/>
            <person name="Wayne K.J."/>
            <person name="Tettelin H."/>
            <person name="Glass J.I."/>
            <person name="Rusch D."/>
            <person name="Podicherti R."/>
            <person name="Tsui H.-C.T."/>
            <person name="Winkler M.E."/>
        </authorList>
    </citation>
    <scope>NUCLEOTIDE SEQUENCE</scope>
</reference>
<evidence type="ECO:0008006" key="3">
    <source>
        <dbReference type="Google" id="ProtNLM"/>
    </source>
</evidence>
<name>A0A381T8V7_9ZZZZ</name>
<evidence type="ECO:0000313" key="2">
    <source>
        <dbReference type="EMBL" id="SVA12164.1"/>
    </source>
</evidence>
<dbReference type="PROSITE" id="PS51257">
    <property type="entry name" value="PROKAR_LIPOPROTEIN"/>
    <property type="match status" value="1"/>
</dbReference>
<dbReference type="AlphaFoldDB" id="A0A381T8V7"/>
<organism evidence="2">
    <name type="scientific">marine metagenome</name>
    <dbReference type="NCBI Taxonomy" id="408172"/>
    <lineage>
        <taxon>unclassified sequences</taxon>
        <taxon>metagenomes</taxon>
        <taxon>ecological metagenomes</taxon>
    </lineage>
</organism>
<proteinExistence type="predicted"/>
<gene>
    <name evidence="2" type="ORF">METZ01_LOCUS65018</name>
</gene>
<protein>
    <recommendedName>
        <fullName evidence="3">DUF3035 domain-containing protein</fullName>
    </recommendedName>
</protein>
<dbReference type="Pfam" id="PF11233">
    <property type="entry name" value="DUF3035"/>
    <property type="match status" value="1"/>
</dbReference>
<feature type="region of interest" description="Disordered" evidence="1">
    <location>
        <begin position="117"/>
        <end position="139"/>
    </location>
</feature>